<comment type="subcellular location">
    <subcellularLocation>
        <location evidence="7">Cytoplasm</location>
    </subcellularLocation>
</comment>
<evidence type="ECO:0000256" key="2">
    <source>
        <dbReference type="ARBA" id="ARBA00022552"/>
    </source>
</evidence>
<feature type="binding site" evidence="7 8">
    <location>
        <position position="67"/>
    </location>
    <ligand>
        <name>S-adenosyl-L-methionine</name>
        <dbReference type="ChEBI" id="CHEBI:59789"/>
    </ligand>
</feature>
<sequence>MQAILTRYQLRPRRRLSQHFLVDPRQADRIADALEASPGDVVLEIGSGLGALTLPLARRARWVVAIERDASLASALADILVSHGLRPTVDLVVADALRLPLTHLKELVASARHEPGTVPRPQARVLVAGNLPYGITSPLLLWLVDEPGWHRAVVMVQKEVADRLAAAPSTPAYGSLTVAVATRCRVRPLFDVSRRCFFPVPEVDSTVLQLEPLPRQLAPEERRRLEQVLRAAFGQRRKTLRNALRSLTPDPAKVQAILDRAGVDGALRGEALEPERLLDLARAWAAIDGRP</sequence>
<dbReference type="EC" id="2.1.1.182" evidence="7"/>
<keyword evidence="1 7" id="KW-0963">Cytoplasm</keyword>
<dbReference type="PROSITE" id="PS01131">
    <property type="entry name" value="RRNA_A_DIMETH"/>
    <property type="match status" value="1"/>
</dbReference>
<dbReference type="Pfam" id="PF00398">
    <property type="entry name" value="RrnaAD"/>
    <property type="match status" value="1"/>
</dbReference>
<evidence type="ECO:0000256" key="5">
    <source>
        <dbReference type="ARBA" id="ARBA00022691"/>
    </source>
</evidence>
<reference evidence="11" key="1">
    <citation type="submission" date="2023-12" db="EMBL/GenBank/DDBJ databases">
        <title>Novel isolates from deep terrestrial aquifers shed light on the physiology and ecology of the class Limnochordia.</title>
        <authorList>
            <person name="Karnachuk O.V."/>
            <person name="Lukina A.P."/>
            <person name="Avakyan M.R."/>
            <person name="Kadnikov V."/>
            <person name="Begmatov S."/>
            <person name="Beletsky A.V."/>
            <person name="Mardanov A.V."/>
            <person name="Ravin N.V."/>
        </authorList>
    </citation>
    <scope>NUCLEOTIDE SEQUENCE [LARGE SCALE GENOMIC DNA]</scope>
    <source>
        <strain evidence="11">LN</strain>
    </source>
</reference>
<feature type="binding site" evidence="7 8">
    <location>
        <position position="21"/>
    </location>
    <ligand>
        <name>S-adenosyl-L-methionine</name>
        <dbReference type="ChEBI" id="CHEBI:59789"/>
    </ligand>
</feature>
<dbReference type="InterPro" id="IPR020596">
    <property type="entry name" value="rRNA_Ade_Mease_Trfase_CS"/>
</dbReference>
<dbReference type="SMART" id="SM00650">
    <property type="entry name" value="rADc"/>
    <property type="match status" value="1"/>
</dbReference>
<dbReference type="RefSeq" id="WP_324669061.1">
    <property type="nucleotide sequence ID" value="NZ_CP141614.1"/>
</dbReference>
<dbReference type="InterPro" id="IPR029063">
    <property type="entry name" value="SAM-dependent_MTases_sf"/>
</dbReference>
<evidence type="ECO:0000259" key="9">
    <source>
        <dbReference type="SMART" id="SM00650"/>
    </source>
</evidence>
<proteinExistence type="inferred from homology"/>
<keyword evidence="4 7" id="KW-0808">Transferase</keyword>
<dbReference type="GO" id="GO:0052908">
    <property type="term" value="F:16S rRNA (adenine(1518)-N(6)/adenine(1519)-N(6))-dimethyltransferase activity"/>
    <property type="evidence" value="ECO:0007669"/>
    <property type="project" value="UniProtKB-EC"/>
</dbReference>
<dbReference type="InterPro" id="IPR023165">
    <property type="entry name" value="rRNA_Ade_diMease-like_C"/>
</dbReference>
<name>A0ABZ1BPY9_9FIRM</name>
<evidence type="ECO:0000256" key="3">
    <source>
        <dbReference type="ARBA" id="ARBA00022603"/>
    </source>
</evidence>
<dbReference type="Gene3D" id="3.40.50.150">
    <property type="entry name" value="Vaccinia Virus protein VP39"/>
    <property type="match status" value="1"/>
</dbReference>
<evidence type="ECO:0000256" key="1">
    <source>
        <dbReference type="ARBA" id="ARBA00022490"/>
    </source>
</evidence>
<dbReference type="EMBL" id="CP141614">
    <property type="protein sequence ID" value="WRP14693.1"/>
    <property type="molecule type" value="Genomic_DNA"/>
</dbReference>
<evidence type="ECO:0000313" key="11">
    <source>
        <dbReference type="Proteomes" id="UP001333102"/>
    </source>
</evidence>
<comment type="similarity">
    <text evidence="7">Belongs to the class I-like SAM-binding methyltransferase superfamily. rRNA adenine N(6)-methyltransferase family. RsmA subfamily.</text>
</comment>
<keyword evidence="5 7" id="KW-0949">S-adenosyl-L-methionine</keyword>
<dbReference type="NCBIfam" id="TIGR00755">
    <property type="entry name" value="ksgA"/>
    <property type="match status" value="1"/>
</dbReference>
<keyword evidence="2 7" id="KW-0698">rRNA processing</keyword>
<keyword evidence="6 7" id="KW-0694">RNA-binding</keyword>
<evidence type="ECO:0000256" key="7">
    <source>
        <dbReference type="HAMAP-Rule" id="MF_00607"/>
    </source>
</evidence>
<keyword evidence="3 7" id="KW-0489">Methyltransferase</keyword>
<keyword evidence="11" id="KW-1185">Reference proteome</keyword>
<feature type="binding site" evidence="7 8">
    <location>
        <position position="95"/>
    </location>
    <ligand>
        <name>S-adenosyl-L-methionine</name>
        <dbReference type="ChEBI" id="CHEBI:59789"/>
    </ligand>
</feature>
<organism evidence="10 11">
    <name type="scientific">Geochorda subterranea</name>
    <dbReference type="NCBI Taxonomy" id="3109564"/>
    <lineage>
        <taxon>Bacteria</taxon>
        <taxon>Bacillati</taxon>
        <taxon>Bacillota</taxon>
        <taxon>Limnochordia</taxon>
        <taxon>Limnochordales</taxon>
        <taxon>Geochordaceae</taxon>
        <taxon>Geochorda</taxon>
    </lineage>
</organism>
<comment type="function">
    <text evidence="7">Specifically dimethylates two adjacent adenosines (A1518 and A1519) in the loop of a conserved hairpin near the 3'-end of 16S rRNA in the 30S particle. May play a critical role in biogenesis of 30S subunits.</text>
</comment>
<dbReference type="PANTHER" id="PTHR11727">
    <property type="entry name" value="DIMETHYLADENOSINE TRANSFERASE"/>
    <property type="match status" value="1"/>
</dbReference>
<feature type="binding site" evidence="7 8">
    <location>
        <position position="130"/>
    </location>
    <ligand>
        <name>S-adenosyl-L-methionine</name>
        <dbReference type="ChEBI" id="CHEBI:59789"/>
    </ligand>
</feature>
<evidence type="ECO:0000256" key="8">
    <source>
        <dbReference type="PROSITE-ProRule" id="PRU01026"/>
    </source>
</evidence>
<gene>
    <name evidence="7 10" type="primary">rsmA</name>
    <name evidence="7" type="synonym">ksgA</name>
    <name evidence="10" type="ORF">VLY81_00545</name>
</gene>
<dbReference type="HAMAP" id="MF_00607">
    <property type="entry name" value="16SrRNA_methyltr_A"/>
    <property type="match status" value="1"/>
</dbReference>
<dbReference type="InterPro" id="IPR001737">
    <property type="entry name" value="KsgA/Erm"/>
</dbReference>
<feature type="domain" description="Ribosomal RNA adenine methylase transferase N-terminal" evidence="9">
    <location>
        <begin position="26"/>
        <end position="214"/>
    </location>
</feature>
<dbReference type="PROSITE" id="PS51689">
    <property type="entry name" value="SAM_RNA_A_N6_MT"/>
    <property type="match status" value="1"/>
</dbReference>
<dbReference type="Gene3D" id="1.10.8.100">
    <property type="entry name" value="Ribosomal RNA adenine dimethylase-like, domain 2"/>
    <property type="match status" value="1"/>
</dbReference>
<evidence type="ECO:0000256" key="4">
    <source>
        <dbReference type="ARBA" id="ARBA00022679"/>
    </source>
</evidence>
<protein>
    <recommendedName>
        <fullName evidence="7">Ribosomal RNA small subunit methyltransferase A</fullName>
        <ecNumber evidence="7">2.1.1.182</ecNumber>
    </recommendedName>
    <alternativeName>
        <fullName evidence="7">16S rRNA (adenine(1518)-N(6)/adenine(1519)-N(6))-dimethyltransferase</fullName>
    </alternativeName>
    <alternativeName>
        <fullName evidence="7">16S rRNA dimethyladenosine transferase</fullName>
    </alternativeName>
    <alternativeName>
        <fullName evidence="7">16S rRNA dimethylase</fullName>
    </alternativeName>
    <alternativeName>
        <fullName evidence="7">S-adenosylmethionine-6-N', N'-adenosyl(rRNA) dimethyltransferase</fullName>
    </alternativeName>
</protein>
<evidence type="ECO:0000313" key="10">
    <source>
        <dbReference type="EMBL" id="WRP14693.1"/>
    </source>
</evidence>
<accession>A0ABZ1BPY9</accession>
<dbReference type="InterPro" id="IPR011530">
    <property type="entry name" value="rRNA_adenine_dimethylase"/>
</dbReference>
<comment type="catalytic activity">
    <reaction evidence="7">
        <text>adenosine(1518)/adenosine(1519) in 16S rRNA + 4 S-adenosyl-L-methionine = N(6)-dimethyladenosine(1518)/N(6)-dimethyladenosine(1519) in 16S rRNA + 4 S-adenosyl-L-homocysteine + 4 H(+)</text>
        <dbReference type="Rhea" id="RHEA:19609"/>
        <dbReference type="Rhea" id="RHEA-COMP:10232"/>
        <dbReference type="Rhea" id="RHEA-COMP:10233"/>
        <dbReference type="ChEBI" id="CHEBI:15378"/>
        <dbReference type="ChEBI" id="CHEBI:57856"/>
        <dbReference type="ChEBI" id="CHEBI:59789"/>
        <dbReference type="ChEBI" id="CHEBI:74411"/>
        <dbReference type="ChEBI" id="CHEBI:74493"/>
        <dbReference type="EC" id="2.1.1.182"/>
    </reaction>
</comment>
<dbReference type="CDD" id="cd02440">
    <property type="entry name" value="AdoMet_MTases"/>
    <property type="match status" value="1"/>
</dbReference>
<dbReference type="InterPro" id="IPR020598">
    <property type="entry name" value="rRNA_Ade_methylase_Trfase_N"/>
</dbReference>
<feature type="binding site" evidence="7 8">
    <location>
        <position position="46"/>
    </location>
    <ligand>
        <name>S-adenosyl-L-methionine</name>
        <dbReference type="ChEBI" id="CHEBI:59789"/>
    </ligand>
</feature>
<feature type="binding site" evidence="7 8">
    <location>
        <position position="19"/>
    </location>
    <ligand>
        <name>S-adenosyl-L-methionine</name>
        <dbReference type="ChEBI" id="CHEBI:59789"/>
    </ligand>
</feature>
<dbReference type="PANTHER" id="PTHR11727:SF7">
    <property type="entry name" value="DIMETHYLADENOSINE TRANSFERASE-RELATED"/>
    <property type="match status" value="1"/>
</dbReference>
<evidence type="ECO:0000256" key="6">
    <source>
        <dbReference type="ARBA" id="ARBA00022884"/>
    </source>
</evidence>
<dbReference type="Proteomes" id="UP001333102">
    <property type="component" value="Chromosome"/>
</dbReference>
<dbReference type="SUPFAM" id="SSF53335">
    <property type="entry name" value="S-adenosyl-L-methionine-dependent methyltransferases"/>
    <property type="match status" value="1"/>
</dbReference>